<keyword evidence="2" id="KW-0472">Membrane</keyword>
<evidence type="ECO:0000259" key="3">
    <source>
        <dbReference type="SMART" id="SM00460"/>
    </source>
</evidence>
<comment type="caution">
    <text evidence="4">The sequence shown here is derived from an EMBL/GenBank/DDBJ whole genome shotgun (WGS) entry which is preliminary data.</text>
</comment>
<dbReference type="SMART" id="SM00460">
    <property type="entry name" value="TGc"/>
    <property type="match status" value="1"/>
</dbReference>
<dbReference type="Pfam" id="PF01841">
    <property type="entry name" value="Transglut_core"/>
    <property type="match status" value="1"/>
</dbReference>
<dbReference type="EMBL" id="PVNS01000004">
    <property type="protein sequence ID" value="PRO66262.1"/>
    <property type="molecule type" value="Genomic_DNA"/>
</dbReference>
<feature type="transmembrane region" description="Helical" evidence="2">
    <location>
        <begin position="147"/>
        <end position="167"/>
    </location>
</feature>
<dbReference type="InterPro" id="IPR021878">
    <property type="entry name" value="TgpA_N"/>
</dbReference>
<dbReference type="OrthoDB" id="9804872at2"/>
<dbReference type="InterPro" id="IPR002931">
    <property type="entry name" value="Transglutaminase-like"/>
</dbReference>
<keyword evidence="2" id="KW-0812">Transmembrane</keyword>
<dbReference type="SUPFAM" id="SSF54001">
    <property type="entry name" value="Cysteine proteinases"/>
    <property type="match status" value="1"/>
</dbReference>
<dbReference type="RefSeq" id="WP_105958452.1">
    <property type="nucleotide sequence ID" value="NZ_PVNS01000004.1"/>
</dbReference>
<evidence type="ECO:0000256" key="1">
    <source>
        <dbReference type="SAM" id="MobiDB-lite"/>
    </source>
</evidence>
<feature type="transmembrane region" description="Helical" evidence="2">
    <location>
        <begin position="638"/>
        <end position="655"/>
    </location>
</feature>
<dbReference type="InterPro" id="IPR025403">
    <property type="entry name" value="TgpA-like_C"/>
</dbReference>
<dbReference type="AlphaFoldDB" id="A0A2P6MJ11"/>
<keyword evidence="2" id="KW-1133">Transmembrane helix</keyword>
<name>A0A2P6MJ11_ALKUR</name>
<dbReference type="Proteomes" id="UP000243650">
    <property type="component" value="Unassembled WGS sequence"/>
</dbReference>
<dbReference type="Pfam" id="PF13559">
    <property type="entry name" value="DUF4129"/>
    <property type="match status" value="1"/>
</dbReference>
<evidence type="ECO:0000256" key="2">
    <source>
        <dbReference type="SAM" id="Phobius"/>
    </source>
</evidence>
<sequence>MNVKQRTPAASLTHLIIYLLAFLLLWEWLRPIPVITSTGQIGIFVLFTFAASICVYLHLPVWAGIPLLFAGSMYSLHQLFYAESFFSAAGFMETLRRFTNEIGVNTAMIAGGNFAGLTDYFRSFLLLLLLALISYLLYYWILHTRRVFFFLFCTIVYITVLDTFTLVDASQAVVRIVVIGFFLLTLLHMLRVQDEDRRTSGRTVFSPAWMYTLLVMVTIAVAVAWAAPKPEPQWADPVPAFRSFAGLESSGGGGGTVQRIGYGENDEQLGGGFVQDDGPVLEAVVDEPGYWRGESKDIYTGSGWEAERDYVPAETVNEGGEEAVDFRLFNESASGGRGTAEITMAEETDFNLLFYQGSLVDVPEASAADDAADWGREDLQFYTDVIGGRTVVESPEGESVRLTDYRFEYDTPAYPEDVLRNAGAEDPESVTDRYLQLPDDLPERVVELAEEITAETDNRYDAAKEIEQYFSANGFEYETSDVPVPEEGEDYVDQFLFETQVGYCDNYSTSMAVMLRALDIPTRWVKGFTAGEEVDQTDDGRSVYEVRNSNAHSWVEVYFPEVGWVTFEPTQGFTNYAEFESETETPDVDTDSPDIEPEMPDVPEGDDVNDQLQEGTEEESEDGLFGSGSGSGGGMTPWQLFLISIPPVLLLIYLYRSQKRLQITWYLTAYQRGWLKPTFSQGYRRLEWMLQKEGLQRRNGETIREFGERVDRELHTSAMKDLSAAYEKEVYGGSREGVSWSTYQTQWEKIIRSLLA</sequence>
<accession>A0A2P6MJ11</accession>
<feature type="transmembrane region" description="Helical" evidence="2">
    <location>
        <begin position="204"/>
        <end position="227"/>
    </location>
</feature>
<feature type="compositionally biased region" description="Acidic residues" evidence="1">
    <location>
        <begin position="579"/>
        <end position="622"/>
    </location>
</feature>
<evidence type="ECO:0000313" key="4">
    <source>
        <dbReference type="EMBL" id="PRO66262.1"/>
    </source>
</evidence>
<feature type="transmembrane region" description="Helical" evidence="2">
    <location>
        <begin position="173"/>
        <end position="192"/>
    </location>
</feature>
<dbReference type="InterPro" id="IPR052901">
    <property type="entry name" value="Bact_TGase-like"/>
</dbReference>
<feature type="transmembrane region" description="Helical" evidence="2">
    <location>
        <begin position="120"/>
        <end position="140"/>
    </location>
</feature>
<dbReference type="PANTHER" id="PTHR42736">
    <property type="entry name" value="PROTEIN-GLUTAMINE GAMMA-GLUTAMYLTRANSFERASE"/>
    <property type="match status" value="1"/>
</dbReference>
<evidence type="ECO:0000313" key="5">
    <source>
        <dbReference type="Proteomes" id="UP000243650"/>
    </source>
</evidence>
<gene>
    <name evidence="4" type="ORF">C6I21_05525</name>
</gene>
<dbReference type="InterPro" id="IPR038765">
    <property type="entry name" value="Papain-like_cys_pep_sf"/>
</dbReference>
<dbReference type="Pfam" id="PF11992">
    <property type="entry name" value="TgpA_N"/>
    <property type="match status" value="1"/>
</dbReference>
<feature type="transmembrane region" description="Helical" evidence="2">
    <location>
        <begin position="12"/>
        <end position="29"/>
    </location>
</feature>
<feature type="transmembrane region" description="Helical" evidence="2">
    <location>
        <begin position="41"/>
        <end position="65"/>
    </location>
</feature>
<proteinExistence type="predicted"/>
<feature type="domain" description="Transglutaminase-like" evidence="3">
    <location>
        <begin position="496"/>
        <end position="571"/>
    </location>
</feature>
<keyword evidence="5" id="KW-1185">Reference proteome</keyword>
<organism evidence="4 5">
    <name type="scientific">Alkalicoccus urumqiensis</name>
    <name type="common">Bacillus urumqiensis</name>
    <dbReference type="NCBI Taxonomy" id="1548213"/>
    <lineage>
        <taxon>Bacteria</taxon>
        <taxon>Bacillati</taxon>
        <taxon>Bacillota</taxon>
        <taxon>Bacilli</taxon>
        <taxon>Bacillales</taxon>
        <taxon>Bacillaceae</taxon>
        <taxon>Alkalicoccus</taxon>
    </lineage>
</organism>
<dbReference type="PANTHER" id="PTHR42736:SF1">
    <property type="entry name" value="PROTEIN-GLUTAMINE GAMMA-GLUTAMYLTRANSFERASE"/>
    <property type="match status" value="1"/>
</dbReference>
<feature type="region of interest" description="Disordered" evidence="1">
    <location>
        <begin position="579"/>
        <end position="629"/>
    </location>
</feature>
<dbReference type="Gene3D" id="3.10.620.30">
    <property type="match status" value="1"/>
</dbReference>
<reference evidence="4 5" key="1">
    <citation type="submission" date="2018-03" db="EMBL/GenBank/DDBJ databases">
        <title>Bacillus urumqiensis sp. nov., a moderately haloalkaliphilic bacterium isolated from a salt lake.</title>
        <authorList>
            <person name="Zhao B."/>
            <person name="Liao Z."/>
        </authorList>
    </citation>
    <scope>NUCLEOTIDE SEQUENCE [LARGE SCALE GENOMIC DNA]</scope>
    <source>
        <strain evidence="4 5">BZ-SZ-XJ18</strain>
    </source>
</reference>
<protein>
    <submittedName>
        <fullName evidence="4">Peptidase</fullName>
    </submittedName>
</protein>